<dbReference type="PANTHER" id="PTHR44085:SF2">
    <property type="entry name" value="SEPIAPTERIN REDUCTASE"/>
    <property type="match status" value="1"/>
</dbReference>
<sequence>MNYYIITGASRGLGEAIVKELFDINNVIYYVSRTNNLALEELAASKHTPLYFEECDLSEVHQLGNVMKKLFLKIDLKQANKITLINNAGMVDPIKNVGNADAEDIIANVHVNLLAPVLLSDYFIKETKEFTGQTVIVNITSGAANRPTAGWSLYGSTKAGVNMFTKTIGLEQEEHENKVMAIAFSPGIMDTDMQSTIRTAGKEDFSSIDQFKEYHEKGLLRAPEFVAKVLVDLLATPLENGRIYDIKEWI</sequence>
<gene>
    <name evidence="7" type="ORF">K9V48_08715</name>
</gene>
<dbReference type="NCBIfam" id="NF005381">
    <property type="entry name" value="PRK06924.1"/>
    <property type="match status" value="1"/>
</dbReference>
<dbReference type="PRINTS" id="PR00080">
    <property type="entry name" value="SDRFAMILY"/>
</dbReference>
<dbReference type="PRINTS" id="PR00081">
    <property type="entry name" value="GDHRDH"/>
</dbReference>
<dbReference type="InterPro" id="IPR036291">
    <property type="entry name" value="NAD(P)-bd_dom_sf"/>
</dbReference>
<evidence type="ECO:0000256" key="1">
    <source>
        <dbReference type="ARBA" id="ARBA00004496"/>
    </source>
</evidence>
<evidence type="ECO:0000313" key="7">
    <source>
        <dbReference type="EMBL" id="MBZ5750329.1"/>
    </source>
</evidence>
<evidence type="ECO:0000313" key="8">
    <source>
        <dbReference type="Proteomes" id="UP001165287"/>
    </source>
</evidence>
<keyword evidence="5 7" id="KW-0560">Oxidoreductase</keyword>
<dbReference type="Gene3D" id="3.40.50.720">
    <property type="entry name" value="NAD(P)-binding Rossmann-like Domain"/>
    <property type="match status" value="1"/>
</dbReference>
<evidence type="ECO:0000256" key="4">
    <source>
        <dbReference type="ARBA" id="ARBA00022857"/>
    </source>
</evidence>
<comment type="similarity">
    <text evidence="2 6">Belongs to the short-chain dehydrogenases/reductases (SDR) family.</text>
</comment>
<dbReference type="PANTHER" id="PTHR44085">
    <property type="entry name" value="SEPIAPTERIN REDUCTASE"/>
    <property type="match status" value="1"/>
</dbReference>
<dbReference type="InterPro" id="IPR051721">
    <property type="entry name" value="Biopterin_syn/organic_redct"/>
</dbReference>
<name>A0ABS7UQL1_9BACI</name>
<accession>A0ABS7UQL1</accession>
<dbReference type="EMBL" id="JAIQUM010000013">
    <property type="protein sequence ID" value="MBZ5750329.1"/>
    <property type="molecule type" value="Genomic_DNA"/>
</dbReference>
<dbReference type="InterPro" id="IPR002347">
    <property type="entry name" value="SDR_fam"/>
</dbReference>
<keyword evidence="3" id="KW-0963">Cytoplasm</keyword>
<dbReference type="Pfam" id="PF00106">
    <property type="entry name" value="adh_short"/>
    <property type="match status" value="1"/>
</dbReference>
<evidence type="ECO:0000256" key="5">
    <source>
        <dbReference type="ARBA" id="ARBA00023002"/>
    </source>
</evidence>
<dbReference type="RefSeq" id="WP_224138381.1">
    <property type="nucleotide sequence ID" value="NZ_JAIQUM010000013.1"/>
</dbReference>
<dbReference type="InterPro" id="IPR020904">
    <property type="entry name" value="Sc_DH/Rdtase_CS"/>
</dbReference>
<keyword evidence="4" id="KW-0521">NADP</keyword>
<dbReference type="Proteomes" id="UP001165287">
    <property type="component" value="Unassembled WGS sequence"/>
</dbReference>
<dbReference type="EC" id="1.1.1.320" evidence="7"/>
<proteinExistence type="inferred from homology"/>
<keyword evidence="8" id="KW-1185">Reference proteome</keyword>
<reference evidence="7" key="1">
    <citation type="submission" date="2024-05" db="EMBL/GenBank/DDBJ databases">
        <title>Metabacillus sp. nov., isolated from the rhizosphere soil of tomato plants.</title>
        <authorList>
            <person name="Ma R."/>
        </authorList>
    </citation>
    <scope>NUCLEOTIDE SEQUENCE</scope>
    <source>
        <strain evidence="7">DBTR6</strain>
    </source>
</reference>
<evidence type="ECO:0000256" key="3">
    <source>
        <dbReference type="ARBA" id="ARBA00022490"/>
    </source>
</evidence>
<dbReference type="PROSITE" id="PS00061">
    <property type="entry name" value="ADH_SHORT"/>
    <property type="match status" value="1"/>
</dbReference>
<evidence type="ECO:0000256" key="6">
    <source>
        <dbReference type="RuleBase" id="RU000363"/>
    </source>
</evidence>
<organism evidence="7 8">
    <name type="scientific">Metabacillus rhizolycopersici</name>
    <dbReference type="NCBI Taxonomy" id="2875709"/>
    <lineage>
        <taxon>Bacteria</taxon>
        <taxon>Bacillati</taxon>
        <taxon>Bacillota</taxon>
        <taxon>Bacilli</taxon>
        <taxon>Bacillales</taxon>
        <taxon>Bacillaceae</taxon>
        <taxon>Metabacillus</taxon>
    </lineage>
</organism>
<comment type="caution">
    <text evidence="7">The sequence shown here is derived from an EMBL/GenBank/DDBJ whole genome shotgun (WGS) entry which is preliminary data.</text>
</comment>
<dbReference type="SUPFAM" id="SSF51735">
    <property type="entry name" value="NAD(P)-binding Rossmann-fold domains"/>
    <property type="match status" value="1"/>
</dbReference>
<protein>
    <submittedName>
        <fullName evidence="7">(S)-benzoin forming benzil reductase</fullName>
        <ecNumber evidence="7">1.1.1.320</ecNumber>
    </submittedName>
</protein>
<evidence type="ECO:0000256" key="2">
    <source>
        <dbReference type="ARBA" id="ARBA00006484"/>
    </source>
</evidence>
<comment type="subcellular location">
    <subcellularLocation>
        <location evidence="1">Cytoplasm</location>
    </subcellularLocation>
</comment>
<dbReference type="GO" id="GO:0016491">
    <property type="term" value="F:oxidoreductase activity"/>
    <property type="evidence" value="ECO:0007669"/>
    <property type="project" value="UniProtKB-KW"/>
</dbReference>